<dbReference type="Proteomes" id="UP000835052">
    <property type="component" value="Unassembled WGS sequence"/>
</dbReference>
<feature type="compositionally biased region" description="Acidic residues" evidence="1">
    <location>
        <begin position="364"/>
        <end position="414"/>
    </location>
</feature>
<proteinExistence type="predicted"/>
<name>A0A8S1HZ40_9PELO</name>
<feature type="compositionally biased region" description="Acidic residues" evidence="1">
    <location>
        <begin position="317"/>
        <end position="353"/>
    </location>
</feature>
<reference evidence="2" key="1">
    <citation type="submission" date="2020-10" db="EMBL/GenBank/DDBJ databases">
        <authorList>
            <person name="Kikuchi T."/>
        </authorList>
    </citation>
    <scope>NUCLEOTIDE SEQUENCE</scope>
    <source>
        <strain evidence="2">NKZ352</strain>
    </source>
</reference>
<evidence type="ECO:0000313" key="3">
    <source>
        <dbReference type="Proteomes" id="UP000835052"/>
    </source>
</evidence>
<comment type="caution">
    <text evidence="2">The sequence shown here is derived from an EMBL/GenBank/DDBJ whole genome shotgun (WGS) entry which is preliminary data.</text>
</comment>
<evidence type="ECO:0000313" key="2">
    <source>
        <dbReference type="EMBL" id="CAD6198663.1"/>
    </source>
</evidence>
<sequence length="414" mass="45139">MNERNKHSKDQSFVQKAAIKQKTDVSNALKCLLTIIATCNHSPKAQELLVAEVKATLVSASAPPLASVNDPPRPSTSAAVTVPAQTNSLPTCSWQEAPAGAQRVLAKKIYEICQLISMMCESCPTHSSNSSTINRNAPTNVPSNITKLFNKKKICNDLVKTISSLQFSSKDSAETVNQVLKTLDTLMKSAGYTTSSNAGGTTNADRTVGQIEVYNLRMTPFFPCVDCSLNDEINVEDGLDLFNRSEADVLQWLPPREEDDVEGSEIEDSSEESGSDETLTEEDDENAANNDVRDDAAETDNPEVDVVVIAAPVAAEDNQDEEMREEDDNAANASDDDDDDDDDDEDGDDDDESQDGRAEADNQIVDDEGDINNPEPDEDAAEGQNREDEDEEEEEEMDSYEGEDYDDVLDAYGP</sequence>
<feature type="compositionally biased region" description="Low complexity" evidence="1">
    <location>
        <begin position="304"/>
        <end position="316"/>
    </location>
</feature>
<feature type="compositionally biased region" description="Acidic residues" evidence="1">
    <location>
        <begin position="257"/>
        <end position="286"/>
    </location>
</feature>
<dbReference type="AlphaFoldDB" id="A0A8S1HZ40"/>
<keyword evidence="3" id="KW-1185">Reference proteome</keyword>
<accession>A0A8S1HZ40</accession>
<feature type="region of interest" description="Disordered" evidence="1">
    <location>
        <begin position="251"/>
        <end position="414"/>
    </location>
</feature>
<dbReference type="EMBL" id="CAJGYM010000134">
    <property type="protein sequence ID" value="CAD6198663.1"/>
    <property type="molecule type" value="Genomic_DNA"/>
</dbReference>
<dbReference type="OrthoDB" id="8068875at2759"/>
<organism evidence="2 3">
    <name type="scientific">Caenorhabditis auriculariae</name>
    <dbReference type="NCBI Taxonomy" id="2777116"/>
    <lineage>
        <taxon>Eukaryota</taxon>
        <taxon>Metazoa</taxon>
        <taxon>Ecdysozoa</taxon>
        <taxon>Nematoda</taxon>
        <taxon>Chromadorea</taxon>
        <taxon>Rhabditida</taxon>
        <taxon>Rhabditina</taxon>
        <taxon>Rhabditomorpha</taxon>
        <taxon>Rhabditoidea</taxon>
        <taxon>Rhabditidae</taxon>
        <taxon>Peloderinae</taxon>
        <taxon>Caenorhabditis</taxon>
    </lineage>
</organism>
<gene>
    <name evidence="2" type="ORF">CAUJ_LOCUS14569</name>
</gene>
<protein>
    <submittedName>
        <fullName evidence="2">Uncharacterized protein</fullName>
    </submittedName>
</protein>
<evidence type="ECO:0000256" key="1">
    <source>
        <dbReference type="SAM" id="MobiDB-lite"/>
    </source>
</evidence>